<dbReference type="KEGG" id="fbm:MQE35_02090"/>
<gene>
    <name evidence="1" type="ORF">MQE35_02090</name>
</gene>
<reference evidence="1" key="1">
    <citation type="submission" date="2022-03" db="EMBL/GenBank/DDBJ databases">
        <title>Description of Abyssus ytuae gen. nov., sp. nov., a novel member of the family Flavobacteriaceae isolated from the sediment of Mariana Trench.</title>
        <authorList>
            <person name="Zhang J."/>
            <person name="Xu X."/>
        </authorList>
    </citation>
    <scope>NUCLEOTIDE SEQUENCE</scope>
    <source>
        <strain evidence="1">MT3330</strain>
    </source>
</reference>
<dbReference type="EMBL" id="CP094358">
    <property type="protein sequence ID" value="UOB18101.1"/>
    <property type="molecule type" value="Genomic_DNA"/>
</dbReference>
<proteinExistence type="predicted"/>
<organism evidence="1 2">
    <name type="scientific">Abyssalbus ytuae</name>
    <dbReference type="NCBI Taxonomy" id="2926907"/>
    <lineage>
        <taxon>Bacteria</taxon>
        <taxon>Pseudomonadati</taxon>
        <taxon>Bacteroidota</taxon>
        <taxon>Flavobacteriia</taxon>
        <taxon>Flavobacteriales</taxon>
        <taxon>Flavobacteriaceae</taxon>
        <taxon>Abyssalbus</taxon>
    </lineage>
</organism>
<dbReference type="InterPro" id="IPR036866">
    <property type="entry name" value="RibonucZ/Hydroxyglut_hydro"/>
</dbReference>
<sequence>MNNSKICATCGTKYPVYYNESGCLICEDDRQYVPLNGQKWTSDFDLAKMHTVKIHQLKYNLFELIVDPVFAIGQRSLLVISKSGNILWDCIPLLDENVIRFIEEKGGLQAIAISHPHYYSNMKDWAEEFNCPIFLPESEKHFIVNPTDKITFWTGEKVSFWDGIELIRIGGHFPGSSILSLPNINEKGIILCGDTFNLSLSMKHFSIMYSYPNKIPLPIKEITKIRDKVQQIDFDEIYGFWPYQNLLTDPKIILMKSLERYK</sequence>
<dbReference type="PANTHER" id="PTHR36839:SF1">
    <property type="entry name" value="METALLO-BETA-LACTAMASE FAMILY PROTEIN (AFU_ORTHOLOGUE AFUA_5G12770)"/>
    <property type="match status" value="1"/>
</dbReference>
<evidence type="ECO:0008006" key="3">
    <source>
        <dbReference type="Google" id="ProtNLM"/>
    </source>
</evidence>
<dbReference type="PANTHER" id="PTHR36839">
    <property type="entry name" value="METALLO-BETA-LACTAMASE FAMILY PROTEIN (AFU_ORTHOLOGUE AFUA_5G12770)"/>
    <property type="match status" value="1"/>
</dbReference>
<dbReference type="Proteomes" id="UP000831290">
    <property type="component" value="Chromosome"/>
</dbReference>
<evidence type="ECO:0000313" key="2">
    <source>
        <dbReference type="Proteomes" id="UP000831290"/>
    </source>
</evidence>
<dbReference type="Gene3D" id="3.60.15.10">
    <property type="entry name" value="Ribonuclease Z/Hydroxyacylglutathione hydrolase-like"/>
    <property type="match status" value="1"/>
</dbReference>
<dbReference type="SUPFAM" id="SSF56281">
    <property type="entry name" value="Metallo-hydrolase/oxidoreductase"/>
    <property type="match status" value="1"/>
</dbReference>
<keyword evidence="2" id="KW-1185">Reference proteome</keyword>
<accession>A0A9E7CTH8</accession>
<name>A0A9E7CTH8_9FLAO</name>
<protein>
    <recommendedName>
        <fullName evidence="3">Metallo-beta-lactamase domain-containing protein</fullName>
    </recommendedName>
</protein>
<dbReference type="RefSeq" id="WP_255844061.1">
    <property type="nucleotide sequence ID" value="NZ_CP094358.1"/>
</dbReference>
<dbReference type="AlphaFoldDB" id="A0A9E7CTH8"/>
<evidence type="ECO:0000313" key="1">
    <source>
        <dbReference type="EMBL" id="UOB18101.1"/>
    </source>
</evidence>